<evidence type="ECO:0008006" key="3">
    <source>
        <dbReference type="Google" id="ProtNLM"/>
    </source>
</evidence>
<dbReference type="Gene3D" id="3.60.15.10">
    <property type="entry name" value="Ribonuclease Z/Hydroxyacylglutathione hydrolase-like"/>
    <property type="match status" value="1"/>
</dbReference>
<dbReference type="SUPFAM" id="SSF56281">
    <property type="entry name" value="Metallo-hydrolase/oxidoreductase"/>
    <property type="match status" value="1"/>
</dbReference>
<dbReference type="RefSeq" id="WP_304447499.1">
    <property type="nucleotide sequence ID" value="NZ_JARRAH010000001.1"/>
</dbReference>
<gene>
    <name evidence="1" type="ORF">ACFQHK_04690</name>
</gene>
<accession>A0ABD5UAE9</accession>
<keyword evidence="2" id="KW-1185">Reference proteome</keyword>
<reference evidence="1 2" key="1">
    <citation type="journal article" date="2019" name="Int. J. Syst. Evol. Microbiol.">
        <title>The Global Catalogue of Microorganisms (GCM) 10K type strain sequencing project: providing services to taxonomists for standard genome sequencing and annotation.</title>
        <authorList>
            <consortium name="The Broad Institute Genomics Platform"/>
            <consortium name="The Broad Institute Genome Sequencing Center for Infectious Disease"/>
            <person name="Wu L."/>
            <person name="Ma J."/>
        </authorList>
    </citation>
    <scope>NUCLEOTIDE SEQUENCE [LARGE SCALE GENOMIC DNA]</scope>
    <source>
        <strain evidence="1 2">PSRA2</strain>
    </source>
</reference>
<proteinExistence type="predicted"/>
<comment type="caution">
    <text evidence="1">The sequence shown here is derived from an EMBL/GenBank/DDBJ whole genome shotgun (WGS) entry which is preliminary data.</text>
</comment>
<protein>
    <recommendedName>
        <fullName evidence="3">MBL fold metallo-hydrolase</fullName>
    </recommendedName>
</protein>
<organism evidence="1 2">
    <name type="scientific">Halomarina ordinaria</name>
    <dbReference type="NCBI Taxonomy" id="3033939"/>
    <lineage>
        <taxon>Archaea</taxon>
        <taxon>Methanobacteriati</taxon>
        <taxon>Methanobacteriota</taxon>
        <taxon>Stenosarchaea group</taxon>
        <taxon>Halobacteria</taxon>
        <taxon>Halobacteriales</taxon>
        <taxon>Natronomonadaceae</taxon>
        <taxon>Halomarina</taxon>
    </lineage>
</organism>
<sequence>MPMKGSGRTSLREIDRFDGGVGWLAYPDERMERASHALVEDGGVWLVDPVKARGLDDLLSDLGTVRGVVVLLDRHLRDAAALAREYGVAVHRPSWMSSVDDDLDAPVDDLEDTLDETGYGVHKLLDRPPVWREAYLYNEETGTLVVPEALGTSTYFRTGVERIGVHPMLRPFPPTDLLDLDVERVLVGHGEGVHDDATRAVRDAVRNSRRRTPALYLKTLREFVLG</sequence>
<evidence type="ECO:0000313" key="2">
    <source>
        <dbReference type="Proteomes" id="UP001596406"/>
    </source>
</evidence>
<dbReference type="Proteomes" id="UP001596406">
    <property type="component" value="Unassembled WGS sequence"/>
</dbReference>
<name>A0ABD5UAE9_9EURY</name>
<dbReference type="AlphaFoldDB" id="A0ABD5UAE9"/>
<dbReference type="InterPro" id="IPR036866">
    <property type="entry name" value="RibonucZ/Hydroxyglut_hydro"/>
</dbReference>
<evidence type="ECO:0000313" key="1">
    <source>
        <dbReference type="EMBL" id="MFC6835803.1"/>
    </source>
</evidence>
<dbReference type="EMBL" id="JBHSXM010000001">
    <property type="protein sequence ID" value="MFC6835803.1"/>
    <property type="molecule type" value="Genomic_DNA"/>
</dbReference>